<accession>A0A8F3IY17</accession>
<name>A0A8F3IY17_AERSS</name>
<evidence type="ECO:0000313" key="1">
    <source>
        <dbReference type="EMBL" id="QWY91826.1"/>
    </source>
</evidence>
<protein>
    <submittedName>
        <fullName evidence="1">Uncharacterized protein</fullName>
    </submittedName>
</protein>
<dbReference type="AlphaFoldDB" id="A0A8F3IY17"/>
<dbReference type="EMBL" id="MW218448">
    <property type="protein sequence ID" value="QWY91826.1"/>
    <property type="molecule type" value="Genomic_DNA"/>
</dbReference>
<sequence length="50" mass="5730">MSEAKYCPFCQRDIEPEQEDGVVIGLASGDRVYVHDDVKHDPDYQFGELQ</sequence>
<proteinExistence type="predicted"/>
<organism evidence="1">
    <name type="scientific">Aeromonas salmonicida subsp. salmonicida</name>
    <dbReference type="NCBI Taxonomy" id="29491"/>
    <lineage>
        <taxon>Bacteria</taxon>
        <taxon>Pseudomonadati</taxon>
        <taxon>Pseudomonadota</taxon>
        <taxon>Gammaproteobacteria</taxon>
        <taxon>Aeromonadales</taxon>
        <taxon>Aeromonadaceae</taxon>
        <taxon>Aeromonas</taxon>
    </lineage>
</organism>
<dbReference type="RefSeq" id="WP_155395606.1">
    <property type="nucleotide sequence ID" value="NZ_CDDW01000001.1"/>
</dbReference>
<reference evidence="1" key="1">
    <citation type="journal article" date="2021" name="FEMS Microbiol. Lett.">
        <title>AsaGEI2d: a new variant of a genomic island identified in a group of Aeromonas salmonicida subsp. salmonicida isolated from France, which bears the pAsa7 plasmid.</title>
        <authorList>
            <person name="Vincent A.T."/>
            <person name="Intertaglia L."/>
            <person name="Loyer V."/>
            <person name="Paquet V.E."/>
            <person name="Adouane E."/>
            <person name="Martin P."/>
            <person name="Berard C."/>
            <person name="Lami R."/>
            <person name="Charette S.J."/>
        </authorList>
    </citation>
    <scope>NUCLEOTIDE SEQUENCE</scope>
    <source>
        <strain evidence="1">BBCC2887</strain>
    </source>
</reference>